<keyword evidence="5" id="KW-0346">Stress response</keyword>
<evidence type="ECO:0000256" key="9">
    <source>
        <dbReference type="SAM" id="SignalP"/>
    </source>
</evidence>
<evidence type="ECO:0000256" key="4">
    <source>
        <dbReference type="ARBA" id="ARBA00022490"/>
    </source>
</evidence>
<dbReference type="Proteomes" id="UP001530293">
    <property type="component" value="Unassembled WGS sequence"/>
</dbReference>
<evidence type="ECO:0008006" key="12">
    <source>
        <dbReference type="Google" id="ProtNLM"/>
    </source>
</evidence>
<name>A0ABD3MYD3_9STRA</name>
<feature type="chain" id="PRO_5044805980" description="GrpE protein homolog" evidence="9">
    <location>
        <begin position="19"/>
        <end position="273"/>
    </location>
</feature>
<keyword evidence="9" id="KW-0732">Signal</keyword>
<keyword evidence="6" id="KW-0143">Chaperone</keyword>
<evidence type="ECO:0000256" key="7">
    <source>
        <dbReference type="SAM" id="Coils"/>
    </source>
</evidence>
<comment type="subunit">
    <text evidence="3">Homodimer.</text>
</comment>
<gene>
    <name evidence="10" type="ORF">ACHAWU_006939</name>
</gene>
<reference evidence="10 11" key="1">
    <citation type="submission" date="2024-10" db="EMBL/GenBank/DDBJ databases">
        <title>Updated reference genomes for cyclostephanoid diatoms.</title>
        <authorList>
            <person name="Roberts W.R."/>
            <person name="Alverson A.J."/>
        </authorList>
    </citation>
    <scope>NUCLEOTIDE SEQUENCE [LARGE SCALE GENOMIC DNA]</scope>
    <source>
        <strain evidence="10 11">AJA232-27</strain>
    </source>
</reference>
<comment type="caution">
    <text evidence="10">The sequence shown here is derived from an EMBL/GenBank/DDBJ whole genome shotgun (WGS) entry which is preliminary data.</text>
</comment>
<dbReference type="FunFam" id="2.30.22.10:FF:000001">
    <property type="entry name" value="Protein GrpE"/>
    <property type="match status" value="1"/>
</dbReference>
<keyword evidence="7" id="KW-0175">Coiled coil</keyword>
<feature type="region of interest" description="Disordered" evidence="8">
    <location>
        <begin position="62"/>
        <end position="94"/>
    </location>
</feature>
<protein>
    <recommendedName>
        <fullName evidence="12">GrpE protein homolog</fullName>
    </recommendedName>
</protein>
<dbReference type="PANTHER" id="PTHR21237:SF40">
    <property type="entry name" value="CELL CYCLE AND APOPTOSIS REGULATOR PROTEIN 2"/>
    <property type="match status" value="1"/>
</dbReference>
<keyword evidence="11" id="KW-1185">Reference proteome</keyword>
<dbReference type="PANTHER" id="PTHR21237">
    <property type="entry name" value="GRPE PROTEIN"/>
    <property type="match status" value="1"/>
</dbReference>
<dbReference type="SUPFAM" id="SSF51064">
    <property type="entry name" value="Head domain of nucleotide exchange factor GrpE"/>
    <property type="match status" value="1"/>
</dbReference>
<evidence type="ECO:0000256" key="3">
    <source>
        <dbReference type="ARBA" id="ARBA00011738"/>
    </source>
</evidence>
<dbReference type="EMBL" id="JALLBG020000062">
    <property type="protein sequence ID" value="KAL3768838.1"/>
    <property type="molecule type" value="Genomic_DNA"/>
</dbReference>
<dbReference type="InterPro" id="IPR009012">
    <property type="entry name" value="GrpE_head"/>
</dbReference>
<sequence>MTIILKLFLLLSIVSLDAFLTPPPLHTTSTITSFIASSLSNSSPPPLHRPYYSTILRADASSPDASANESSSEEDVDNINSSSEKNASLLPSEEASDILSSPTFLKRKVEVLQSDIAALEKEIEEANAVVAKGKEEWLAKFDMLTKESQGMQDRLAKQGALGTETATVDVAQKILNVLDTYDRAFQSVEAATNEEVEIVDAYKKTYDMILEAFAELNVTKVETVGVEFDYEMHQAIMQMPSDEYEEGIVCQEFAMGWKCGEKLIRPAMVAVAA</sequence>
<dbReference type="HAMAP" id="MF_01151">
    <property type="entry name" value="GrpE"/>
    <property type="match status" value="1"/>
</dbReference>
<comment type="subcellular location">
    <subcellularLocation>
        <location evidence="1">Cytoplasm</location>
    </subcellularLocation>
</comment>
<dbReference type="InterPro" id="IPR013805">
    <property type="entry name" value="GrpE_CC"/>
</dbReference>
<organism evidence="10 11">
    <name type="scientific">Discostella pseudostelligera</name>
    <dbReference type="NCBI Taxonomy" id="259834"/>
    <lineage>
        <taxon>Eukaryota</taxon>
        <taxon>Sar</taxon>
        <taxon>Stramenopiles</taxon>
        <taxon>Ochrophyta</taxon>
        <taxon>Bacillariophyta</taxon>
        <taxon>Coscinodiscophyceae</taxon>
        <taxon>Thalassiosirophycidae</taxon>
        <taxon>Stephanodiscales</taxon>
        <taxon>Stephanodiscaceae</taxon>
        <taxon>Discostella</taxon>
    </lineage>
</organism>
<evidence type="ECO:0000256" key="6">
    <source>
        <dbReference type="ARBA" id="ARBA00023186"/>
    </source>
</evidence>
<dbReference type="InterPro" id="IPR000740">
    <property type="entry name" value="GrpE"/>
</dbReference>
<evidence type="ECO:0000256" key="1">
    <source>
        <dbReference type="ARBA" id="ARBA00004496"/>
    </source>
</evidence>
<evidence type="ECO:0000313" key="10">
    <source>
        <dbReference type="EMBL" id="KAL3768838.1"/>
    </source>
</evidence>
<comment type="similarity">
    <text evidence="2">Belongs to the GrpE family.</text>
</comment>
<feature type="signal peptide" evidence="9">
    <location>
        <begin position="1"/>
        <end position="18"/>
    </location>
</feature>
<dbReference type="GO" id="GO:0005737">
    <property type="term" value="C:cytoplasm"/>
    <property type="evidence" value="ECO:0007669"/>
    <property type="project" value="UniProtKB-SubCell"/>
</dbReference>
<feature type="coiled-coil region" evidence="7">
    <location>
        <begin position="109"/>
        <end position="136"/>
    </location>
</feature>
<proteinExistence type="inferred from homology"/>
<keyword evidence="4" id="KW-0963">Cytoplasm</keyword>
<evidence type="ECO:0000313" key="11">
    <source>
        <dbReference type="Proteomes" id="UP001530293"/>
    </source>
</evidence>
<accession>A0ABD3MYD3</accession>
<evidence type="ECO:0000256" key="2">
    <source>
        <dbReference type="ARBA" id="ARBA00009054"/>
    </source>
</evidence>
<dbReference type="AlphaFoldDB" id="A0ABD3MYD3"/>
<dbReference type="Gene3D" id="2.30.22.10">
    <property type="entry name" value="Head domain of nucleotide exchange factor GrpE"/>
    <property type="match status" value="1"/>
</dbReference>
<dbReference type="Gene3D" id="3.90.20.20">
    <property type="match status" value="1"/>
</dbReference>
<evidence type="ECO:0000256" key="5">
    <source>
        <dbReference type="ARBA" id="ARBA00023016"/>
    </source>
</evidence>
<dbReference type="SUPFAM" id="SSF58014">
    <property type="entry name" value="Coiled-coil domain of nucleotide exchange factor GrpE"/>
    <property type="match status" value="1"/>
</dbReference>
<dbReference type="Pfam" id="PF01025">
    <property type="entry name" value="GrpE"/>
    <property type="match status" value="1"/>
</dbReference>
<evidence type="ECO:0000256" key="8">
    <source>
        <dbReference type="SAM" id="MobiDB-lite"/>
    </source>
</evidence>